<dbReference type="EMBL" id="MHKQ01000019">
    <property type="protein sequence ID" value="OGY93596.1"/>
    <property type="molecule type" value="Genomic_DNA"/>
</dbReference>
<dbReference type="Pfam" id="PF00156">
    <property type="entry name" value="Pribosyltran"/>
    <property type="match status" value="1"/>
</dbReference>
<sequence length="96" mass="10839">MAKKLAKRLNRPYSPLLIRTKNNPPQAKLNKIARQKNVLDIFEINQKTVPLQMRHCSQILLIDDVTSTGATLNQAAKVLTKNNYSNIICLVLAKNN</sequence>
<dbReference type="PANTHER" id="PTHR47505:SF1">
    <property type="entry name" value="DNA UTILIZATION PROTEIN YHGH"/>
    <property type="match status" value="1"/>
</dbReference>
<organism evidence="3 4">
    <name type="scientific">Candidatus Komeilibacteria bacterium RIFOXYC1_FULL_37_11</name>
    <dbReference type="NCBI Taxonomy" id="1798555"/>
    <lineage>
        <taxon>Bacteria</taxon>
        <taxon>Candidatus Komeiliibacteriota</taxon>
    </lineage>
</organism>
<comment type="similarity">
    <text evidence="1">Belongs to the ComF/GntX family.</text>
</comment>
<comment type="caution">
    <text evidence="3">The sequence shown here is derived from an EMBL/GenBank/DDBJ whole genome shotgun (WGS) entry which is preliminary data.</text>
</comment>
<dbReference type="InterPro" id="IPR000836">
    <property type="entry name" value="PRTase_dom"/>
</dbReference>
<protein>
    <recommendedName>
        <fullName evidence="2">Phosphoribosyltransferase domain-containing protein</fullName>
    </recommendedName>
</protein>
<evidence type="ECO:0000256" key="1">
    <source>
        <dbReference type="ARBA" id="ARBA00008007"/>
    </source>
</evidence>
<reference evidence="3 4" key="1">
    <citation type="journal article" date="2016" name="Nat. Commun.">
        <title>Thousands of microbial genomes shed light on interconnected biogeochemical processes in an aquifer system.</title>
        <authorList>
            <person name="Anantharaman K."/>
            <person name="Brown C.T."/>
            <person name="Hug L.A."/>
            <person name="Sharon I."/>
            <person name="Castelle C.J."/>
            <person name="Probst A.J."/>
            <person name="Thomas B.C."/>
            <person name="Singh A."/>
            <person name="Wilkins M.J."/>
            <person name="Karaoz U."/>
            <person name="Brodie E.L."/>
            <person name="Williams K.H."/>
            <person name="Hubbard S.S."/>
            <person name="Banfield J.F."/>
        </authorList>
    </citation>
    <scope>NUCLEOTIDE SEQUENCE [LARGE SCALE GENOMIC DNA]</scope>
</reference>
<dbReference type="PANTHER" id="PTHR47505">
    <property type="entry name" value="DNA UTILIZATION PROTEIN YHGH"/>
    <property type="match status" value="1"/>
</dbReference>
<evidence type="ECO:0000259" key="2">
    <source>
        <dbReference type="Pfam" id="PF00156"/>
    </source>
</evidence>
<evidence type="ECO:0000313" key="3">
    <source>
        <dbReference type="EMBL" id="OGY93596.1"/>
    </source>
</evidence>
<evidence type="ECO:0000313" key="4">
    <source>
        <dbReference type="Proteomes" id="UP000177626"/>
    </source>
</evidence>
<feature type="domain" description="Phosphoribosyltransferase" evidence="2">
    <location>
        <begin position="2"/>
        <end position="95"/>
    </location>
</feature>
<dbReference type="AlphaFoldDB" id="A0A1G2BXD5"/>
<dbReference type="Gene3D" id="3.40.50.2020">
    <property type="match status" value="1"/>
</dbReference>
<proteinExistence type="inferred from homology"/>
<gene>
    <name evidence="3" type="ORF">A2406_04510</name>
</gene>
<dbReference type="InterPro" id="IPR051910">
    <property type="entry name" value="ComF/GntX_DNA_util-trans"/>
</dbReference>
<name>A0A1G2BXD5_9BACT</name>
<dbReference type="InterPro" id="IPR029057">
    <property type="entry name" value="PRTase-like"/>
</dbReference>
<dbReference type="SUPFAM" id="SSF53271">
    <property type="entry name" value="PRTase-like"/>
    <property type="match status" value="1"/>
</dbReference>
<dbReference type="Proteomes" id="UP000177626">
    <property type="component" value="Unassembled WGS sequence"/>
</dbReference>
<dbReference type="CDD" id="cd06223">
    <property type="entry name" value="PRTases_typeI"/>
    <property type="match status" value="1"/>
</dbReference>
<accession>A0A1G2BXD5</accession>